<evidence type="ECO:0000313" key="9">
    <source>
        <dbReference type="EMBL" id="KAJ4444859.1"/>
    </source>
</evidence>
<evidence type="ECO:0000256" key="1">
    <source>
        <dbReference type="ARBA" id="ARBA00004141"/>
    </source>
</evidence>
<dbReference type="PRINTS" id="PR00249">
    <property type="entry name" value="GPCRSECRETIN"/>
</dbReference>
<keyword evidence="2 6" id="KW-0812">Transmembrane</keyword>
<feature type="domain" description="G-protein coupled receptors family 2 profile 2" evidence="8">
    <location>
        <begin position="406"/>
        <end position="650"/>
    </location>
</feature>
<feature type="transmembrane region" description="Helical" evidence="6">
    <location>
        <begin position="408"/>
        <end position="431"/>
    </location>
</feature>
<dbReference type="SUPFAM" id="SSF81321">
    <property type="entry name" value="Family A G protein-coupled receptor-like"/>
    <property type="match status" value="1"/>
</dbReference>
<dbReference type="Pfam" id="PF01825">
    <property type="entry name" value="GPS"/>
    <property type="match status" value="1"/>
</dbReference>
<dbReference type="Gene3D" id="1.20.1070.10">
    <property type="entry name" value="Rhodopsin 7-helix transmembrane proteins"/>
    <property type="match status" value="1"/>
</dbReference>
<evidence type="ECO:0000256" key="5">
    <source>
        <dbReference type="ARBA" id="ARBA00023157"/>
    </source>
</evidence>
<feature type="transmembrane region" description="Helical" evidence="6">
    <location>
        <begin position="597"/>
        <end position="620"/>
    </location>
</feature>
<keyword evidence="5" id="KW-1015">Disulfide bond</keyword>
<accession>A0ABQ8TFY2</accession>
<keyword evidence="3 6" id="KW-1133">Transmembrane helix</keyword>
<feature type="domain" description="GAIN-B" evidence="7">
    <location>
        <begin position="256"/>
        <end position="404"/>
    </location>
</feature>
<evidence type="ECO:0000259" key="7">
    <source>
        <dbReference type="PROSITE" id="PS50221"/>
    </source>
</evidence>
<dbReference type="InterPro" id="IPR000832">
    <property type="entry name" value="GPCR_2_secretin-like"/>
</dbReference>
<name>A0ABQ8TFY2_PERAM</name>
<dbReference type="Gene3D" id="2.60.220.50">
    <property type="match status" value="1"/>
</dbReference>
<comment type="caution">
    <text evidence="9">The sequence shown here is derived from an EMBL/GenBank/DDBJ whole genome shotgun (WGS) entry which is preliminary data.</text>
</comment>
<evidence type="ECO:0000259" key="8">
    <source>
        <dbReference type="PROSITE" id="PS50261"/>
    </source>
</evidence>
<proteinExistence type="predicted"/>
<dbReference type="PANTHER" id="PTHR47767">
    <property type="entry name" value="ADHESION G PROTEIN-COUPLED RECEPTOR G7"/>
    <property type="match status" value="1"/>
</dbReference>
<dbReference type="InterPro" id="IPR057244">
    <property type="entry name" value="GAIN_B"/>
</dbReference>
<dbReference type="PANTHER" id="PTHR47767:SF1">
    <property type="entry name" value="ADHESION G PROTEIN-COUPLED RECEPTOR G7"/>
    <property type="match status" value="1"/>
</dbReference>
<organism evidence="9 10">
    <name type="scientific">Periplaneta americana</name>
    <name type="common">American cockroach</name>
    <name type="synonym">Blatta americana</name>
    <dbReference type="NCBI Taxonomy" id="6978"/>
    <lineage>
        <taxon>Eukaryota</taxon>
        <taxon>Metazoa</taxon>
        <taxon>Ecdysozoa</taxon>
        <taxon>Arthropoda</taxon>
        <taxon>Hexapoda</taxon>
        <taxon>Insecta</taxon>
        <taxon>Pterygota</taxon>
        <taxon>Neoptera</taxon>
        <taxon>Polyneoptera</taxon>
        <taxon>Dictyoptera</taxon>
        <taxon>Blattodea</taxon>
        <taxon>Blattoidea</taxon>
        <taxon>Blattidae</taxon>
        <taxon>Blattinae</taxon>
        <taxon>Periplaneta</taxon>
    </lineage>
</organism>
<comment type="subcellular location">
    <subcellularLocation>
        <location evidence="1">Membrane</location>
        <topology evidence="1">Multi-pass membrane protein</topology>
    </subcellularLocation>
</comment>
<dbReference type="InterPro" id="IPR000203">
    <property type="entry name" value="GPS"/>
</dbReference>
<dbReference type="EMBL" id="JAJSOF020000011">
    <property type="protein sequence ID" value="KAJ4444859.1"/>
    <property type="molecule type" value="Genomic_DNA"/>
</dbReference>
<feature type="transmembrane region" description="Helical" evidence="6">
    <location>
        <begin position="518"/>
        <end position="540"/>
    </location>
</feature>
<dbReference type="InterPro" id="IPR046338">
    <property type="entry name" value="GAIN_dom_sf"/>
</dbReference>
<protein>
    <submittedName>
        <fullName evidence="9">Uncharacterized protein</fullName>
    </submittedName>
</protein>
<dbReference type="PROSITE" id="PS50221">
    <property type="entry name" value="GAIN_B"/>
    <property type="match status" value="1"/>
</dbReference>
<evidence type="ECO:0000256" key="4">
    <source>
        <dbReference type="ARBA" id="ARBA00023136"/>
    </source>
</evidence>
<dbReference type="PROSITE" id="PS50261">
    <property type="entry name" value="G_PROTEIN_RECEP_F2_4"/>
    <property type="match status" value="1"/>
</dbReference>
<dbReference type="SMART" id="SM00303">
    <property type="entry name" value="GPS"/>
    <property type="match status" value="1"/>
</dbReference>
<feature type="transmembrane region" description="Helical" evidence="6">
    <location>
        <begin position="477"/>
        <end position="497"/>
    </location>
</feature>
<dbReference type="InterPro" id="IPR053066">
    <property type="entry name" value="ADGR_G7"/>
</dbReference>
<evidence type="ECO:0000256" key="2">
    <source>
        <dbReference type="ARBA" id="ARBA00022692"/>
    </source>
</evidence>
<feature type="transmembrane region" description="Helical" evidence="6">
    <location>
        <begin position="552"/>
        <end position="577"/>
    </location>
</feature>
<feature type="transmembrane region" description="Helical" evidence="6">
    <location>
        <begin position="626"/>
        <end position="648"/>
    </location>
</feature>
<gene>
    <name evidence="9" type="ORF">ANN_06656</name>
</gene>
<evidence type="ECO:0000256" key="3">
    <source>
        <dbReference type="ARBA" id="ARBA00022989"/>
    </source>
</evidence>
<dbReference type="CDD" id="cd15040">
    <property type="entry name" value="7tmB2_Adhesion"/>
    <property type="match status" value="1"/>
</dbReference>
<dbReference type="InterPro" id="IPR017981">
    <property type="entry name" value="GPCR_2-like_7TM"/>
</dbReference>
<evidence type="ECO:0000313" key="10">
    <source>
        <dbReference type="Proteomes" id="UP001148838"/>
    </source>
</evidence>
<dbReference type="Pfam" id="PF00002">
    <property type="entry name" value="7tm_2"/>
    <property type="match status" value="1"/>
</dbReference>
<dbReference type="Proteomes" id="UP001148838">
    <property type="component" value="Unassembled WGS sequence"/>
</dbReference>
<keyword evidence="4 6" id="KW-0472">Membrane</keyword>
<evidence type="ECO:0000256" key="6">
    <source>
        <dbReference type="SAM" id="Phobius"/>
    </source>
</evidence>
<feature type="transmembrane region" description="Helical" evidence="6">
    <location>
        <begin position="443"/>
        <end position="465"/>
    </location>
</feature>
<reference evidence="9 10" key="1">
    <citation type="journal article" date="2022" name="Allergy">
        <title>Genome assembly and annotation of Periplaneta americana reveal a comprehensive cockroach allergen profile.</title>
        <authorList>
            <person name="Wang L."/>
            <person name="Xiong Q."/>
            <person name="Saelim N."/>
            <person name="Wang L."/>
            <person name="Nong W."/>
            <person name="Wan A.T."/>
            <person name="Shi M."/>
            <person name="Liu X."/>
            <person name="Cao Q."/>
            <person name="Hui J.H.L."/>
            <person name="Sookrung N."/>
            <person name="Leung T.F."/>
            <person name="Tungtrongchitr A."/>
            <person name="Tsui S.K.W."/>
        </authorList>
    </citation>
    <scope>NUCLEOTIDE SEQUENCE [LARGE SCALE GENOMIC DNA]</scope>
    <source>
        <strain evidence="9">PWHHKU_190912</strain>
    </source>
</reference>
<sequence>MPPTWPGIEPATLGIEGQRYTNCANQVNFYLLMIQNSTHGGQYITPTTWNGDWPKLCVPESHSTEIQSVVTWPSTSEFEYPDTEFNVTEEINHMELAQTDEEADFNSTVVQSVLTWPSTDMESTSEYENPGTELNVTEEINHMELAQTDKEANLSETAHSLQEIATKAVITPTDIGKATDLISKVLQVNHSILTYARQDLTSIIRSLDDVLTRVRLEPGQKVKNVTTQIAVFVINVEGQPSQGITLTGSKSYKDLEGVSLQNADSYQQVMSSEVEVGVWLPPSLTNNTSHLAFTLFSDDAAFQDNARENYQTNSYILGVNVVGNSKFPCGENVNIIFKPQKLLGDKQCVFWDFTLNGEGGWSTEGCELIQSNSSSQDVCRCTHLTHFAEIITPPGVLVDPVHRDALDIISVVGCSLSLMGLLGIFFTGAAFRQWRVQLGNKILLHLSAAIALNMLVFLITTTGLARTRAACIVLGVILHYSVLVSFCWMLVSAGLQFMRLVSVFGAQHISHLLLKSSLFAWGVPLLPVCVLLVVDVGLYNQDAREFCYPIGLAFYLAVLCPVLLIIITNVIVFGMILRTIFAGNSVKRHVKAEQTLLIRRVATSILLFFLLGLSWVFGLLSSLSTVFAYLFCITATLQGFVLFLFFVLGEKKSRSYWINSTTNRNFTSTTGTPAERLVLYRQGDSIAAE</sequence>
<keyword evidence="10" id="KW-1185">Reference proteome</keyword>